<dbReference type="InterPro" id="IPR001980">
    <property type="entry name" value="PPAT"/>
</dbReference>
<dbReference type="InterPro" id="IPR004821">
    <property type="entry name" value="Cyt_trans-like"/>
</dbReference>
<comment type="similarity">
    <text evidence="7">Belongs to the bacterial CoaD family.</text>
</comment>
<evidence type="ECO:0000256" key="2">
    <source>
        <dbReference type="ARBA" id="ARBA00022603"/>
    </source>
</evidence>
<feature type="binding site" evidence="7">
    <location>
        <position position="243"/>
    </location>
    <ligand>
        <name>ATP</name>
        <dbReference type="ChEBI" id="CHEBI:30616"/>
    </ligand>
</feature>
<dbReference type="GO" id="GO:0003676">
    <property type="term" value="F:nucleic acid binding"/>
    <property type="evidence" value="ECO:0007669"/>
    <property type="project" value="InterPro"/>
</dbReference>
<gene>
    <name evidence="10" type="primary">rsmD</name>
    <name evidence="7" type="synonym">coaD</name>
    <name evidence="10" type="ORF">IAD51_02210</name>
</gene>
<reference evidence="10" key="1">
    <citation type="submission" date="2020-10" db="EMBL/GenBank/DDBJ databases">
        <authorList>
            <person name="Gilroy R."/>
        </authorList>
    </citation>
    <scope>NUCLEOTIDE SEQUENCE</scope>
    <source>
        <strain evidence="10">1063</strain>
    </source>
</reference>
<dbReference type="Gene3D" id="3.40.50.150">
    <property type="entry name" value="Vaccinia Virus protein VP39"/>
    <property type="match status" value="1"/>
</dbReference>
<dbReference type="InterPro" id="IPR002052">
    <property type="entry name" value="DNA_methylase_N6_adenine_CS"/>
</dbReference>
<feature type="binding site" evidence="7">
    <location>
        <begin position="314"/>
        <end position="316"/>
    </location>
    <ligand>
        <name>ATP</name>
        <dbReference type="ChEBI" id="CHEBI:30616"/>
    </ligand>
</feature>
<dbReference type="PANTHER" id="PTHR43542">
    <property type="entry name" value="METHYLTRANSFERASE"/>
    <property type="match status" value="1"/>
</dbReference>
<feature type="binding site" evidence="7">
    <location>
        <begin position="235"/>
        <end position="236"/>
    </location>
    <ligand>
        <name>ATP</name>
        <dbReference type="ChEBI" id="CHEBI:30616"/>
    </ligand>
</feature>
<sequence length="385" mass="42360">MRKGGHRLLLPQGARARHRAARHPAGHHRDGKGNRHVGKRGRQKRIRRRRVRIISGKYRGRKLISPSDDSVRPTTDRIKETVFNILQWEVPGARVLDLFCGSGALGIECLSRGAAEVVFVDKNPASAALTKSNLKGIEGRFRVVTSDFMGVLRSGESKFDIVFVDPPYKSGLGELAVDGILDCGRLEPSGVIVYEHSAELPYTPSRGDIAVRTKVMGSVTAEFIRLKKIGLVTGTFDPFTKGHEAVVDEALRLFDEVVVAVLVNPEKECMFTPEERLDIINAALSGKKNVRTLFSEDYAVDVARQTGASALVRGLRGESDEAYENAMAEFNRGHGYDTVFVTPGVYSGLSSTLAREELKKGDFHSLPERAIIVAEEIMKHKKGSV</sequence>
<comment type="catalytic activity">
    <reaction evidence="6 7">
        <text>(R)-4'-phosphopantetheine + ATP + H(+) = 3'-dephospho-CoA + diphosphate</text>
        <dbReference type="Rhea" id="RHEA:19801"/>
        <dbReference type="ChEBI" id="CHEBI:15378"/>
        <dbReference type="ChEBI" id="CHEBI:30616"/>
        <dbReference type="ChEBI" id="CHEBI:33019"/>
        <dbReference type="ChEBI" id="CHEBI:57328"/>
        <dbReference type="ChEBI" id="CHEBI:61723"/>
        <dbReference type="EC" id="2.7.7.3"/>
    </reaction>
</comment>
<reference evidence="10" key="2">
    <citation type="journal article" date="2021" name="PeerJ">
        <title>Extensive microbial diversity within the chicken gut microbiome revealed by metagenomics and culture.</title>
        <authorList>
            <person name="Gilroy R."/>
            <person name="Ravi A."/>
            <person name="Getino M."/>
            <person name="Pursley I."/>
            <person name="Horton D.L."/>
            <person name="Alikhan N.F."/>
            <person name="Baker D."/>
            <person name="Gharbi K."/>
            <person name="Hall N."/>
            <person name="Watson M."/>
            <person name="Adriaenssens E.M."/>
            <person name="Foster-Nyarko E."/>
            <person name="Jarju S."/>
            <person name="Secka A."/>
            <person name="Antonio M."/>
            <person name="Oren A."/>
            <person name="Chaudhuri R.R."/>
            <person name="La Ragione R."/>
            <person name="Hildebrand F."/>
            <person name="Pallen M.J."/>
        </authorList>
    </citation>
    <scope>NUCLEOTIDE SEQUENCE</scope>
    <source>
        <strain evidence="10">1063</strain>
    </source>
</reference>
<dbReference type="PANTHER" id="PTHR43542:SF1">
    <property type="entry name" value="METHYLTRANSFERASE"/>
    <property type="match status" value="1"/>
</dbReference>
<dbReference type="GO" id="GO:0015937">
    <property type="term" value="P:coenzyme A biosynthetic process"/>
    <property type="evidence" value="ECO:0007669"/>
    <property type="project" value="UniProtKB-UniRule"/>
</dbReference>
<dbReference type="NCBIfam" id="TIGR01510">
    <property type="entry name" value="coaD_prev_kdtB"/>
    <property type="match status" value="1"/>
</dbReference>
<dbReference type="PRINTS" id="PR01020">
    <property type="entry name" value="LPSBIOSNTHSS"/>
</dbReference>
<comment type="subunit">
    <text evidence="7">Homohexamer.</text>
</comment>
<feature type="binding site" evidence="7">
    <location>
        <position position="235"/>
    </location>
    <ligand>
        <name>substrate</name>
    </ligand>
</feature>
<dbReference type="Pfam" id="PF01467">
    <property type="entry name" value="CTP_transf_like"/>
    <property type="match status" value="1"/>
</dbReference>
<dbReference type="EC" id="2.7.7.3" evidence="7"/>
<comment type="pathway">
    <text evidence="7">Cofactor biosynthesis; coenzyme A biosynthesis; CoA from (R)-pantothenate: step 4/5.</text>
</comment>
<keyword evidence="2 10" id="KW-0489">Methyltransferase</keyword>
<dbReference type="GO" id="GO:0004595">
    <property type="term" value="F:pantetheine-phosphate adenylyltransferase activity"/>
    <property type="evidence" value="ECO:0007669"/>
    <property type="project" value="UniProtKB-UniRule"/>
</dbReference>
<evidence type="ECO:0000256" key="3">
    <source>
        <dbReference type="ARBA" id="ARBA00022679"/>
    </source>
</evidence>
<dbReference type="GO" id="GO:0031167">
    <property type="term" value="P:rRNA methylation"/>
    <property type="evidence" value="ECO:0007669"/>
    <property type="project" value="InterPro"/>
</dbReference>
<dbReference type="AlphaFoldDB" id="A0A9D1L130"/>
<feature type="binding site" evidence="7">
    <location>
        <begin position="346"/>
        <end position="352"/>
    </location>
    <ligand>
        <name>ATP</name>
        <dbReference type="ChEBI" id="CHEBI:30616"/>
    </ligand>
</feature>
<dbReference type="HAMAP" id="MF_00151">
    <property type="entry name" value="PPAT_bact"/>
    <property type="match status" value="1"/>
</dbReference>
<dbReference type="InterPro" id="IPR014729">
    <property type="entry name" value="Rossmann-like_a/b/a_fold"/>
</dbReference>
<protein>
    <recommendedName>
        <fullName evidence="7">Phosphopantetheine adenylyltransferase</fullName>
        <ecNumber evidence="7">2.7.7.3</ecNumber>
    </recommendedName>
    <alternativeName>
        <fullName evidence="7">Dephospho-CoA pyrophosphorylase</fullName>
    </alternativeName>
    <alternativeName>
        <fullName evidence="7">Pantetheine-phosphate adenylyltransferase</fullName>
        <shortName evidence="7">PPAT</shortName>
    </alternativeName>
</protein>
<evidence type="ECO:0000256" key="7">
    <source>
        <dbReference type="HAMAP-Rule" id="MF_00151"/>
    </source>
</evidence>
<name>A0A9D1L130_9FIRM</name>
<dbReference type="InterPro" id="IPR004398">
    <property type="entry name" value="RNA_MeTrfase_RsmD"/>
</dbReference>
<feature type="binding site" evidence="7">
    <location>
        <position position="267"/>
    </location>
    <ligand>
        <name>substrate</name>
    </ligand>
</feature>
<dbReference type="SUPFAM" id="SSF53335">
    <property type="entry name" value="S-adenosyl-L-methionine-dependent methyltransferases"/>
    <property type="match status" value="1"/>
</dbReference>
<dbReference type="GO" id="GO:0008168">
    <property type="term" value="F:methyltransferase activity"/>
    <property type="evidence" value="ECO:0007669"/>
    <property type="project" value="UniProtKB-KW"/>
</dbReference>
<feature type="domain" description="Cytidyltransferase-like" evidence="9">
    <location>
        <begin position="232"/>
        <end position="356"/>
    </location>
</feature>
<comment type="subcellular location">
    <subcellularLocation>
        <location evidence="7">Cytoplasm</location>
    </subcellularLocation>
</comment>
<evidence type="ECO:0000259" key="9">
    <source>
        <dbReference type="Pfam" id="PF01467"/>
    </source>
</evidence>
<dbReference type="Proteomes" id="UP000824088">
    <property type="component" value="Unassembled WGS sequence"/>
</dbReference>
<evidence type="ECO:0000313" key="10">
    <source>
        <dbReference type="EMBL" id="HIU21039.1"/>
    </source>
</evidence>
<dbReference type="NCBIfam" id="TIGR00095">
    <property type="entry name" value="16S rRNA (guanine(966)-N(2))-methyltransferase RsmD"/>
    <property type="match status" value="1"/>
</dbReference>
<organism evidence="10 11">
    <name type="scientific">Candidatus Limadaptatus stercorigallinarum</name>
    <dbReference type="NCBI Taxonomy" id="2840845"/>
    <lineage>
        <taxon>Bacteria</taxon>
        <taxon>Bacillati</taxon>
        <taxon>Bacillota</taxon>
        <taxon>Clostridia</taxon>
        <taxon>Eubacteriales</taxon>
        <taxon>Candidatus Limadaptatus</taxon>
    </lineage>
</organism>
<dbReference type="SUPFAM" id="SSF52374">
    <property type="entry name" value="Nucleotidylyl transferase"/>
    <property type="match status" value="1"/>
</dbReference>
<feature type="binding site" evidence="7">
    <location>
        <position position="313"/>
    </location>
    <ligand>
        <name>substrate</name>
    </ligand>
</feature>
<evidence type="ECO:0000256" key="5">
    <source>
        <dbReference type="ARBA" id="ARBA00022993"/>
    </source>
</evidence>
<accession>A0A9D1L130</accession>
<evidence type="ECO:0000256" key="8">
    <source>
        <dbReference type="SAM" id="MobiDB-lite"/>
    </source>
</evidence>
<proteinExistence type="inferred from homology"/>
<keyword evidence="7" id="KW-0548">Nucleotidyltransferase</keyword>
<keyword evidence="1 7" id="KW-0963">Cytoplasm</keyword>
<keyword evidence="4 7" id="KW-0460">Magnesium</keyword>
<dbReference type="CDD" id="cd02440">
    <property type="entry name" value="AdoMet_MTases"/>
    <property type="match status" value="1"/>
</dbReference>
<dbReference type="EMBL" id="DVMN01000038">
    <property type="protein sequence ID" value="HIU21039.1"/>
    <property type="molecule type" value="Genomic_DNA"/>
</dbReference>
<comment type="caution">
    <text evidence="10">The sequence shown here is derived from an EMBL/GenBank/DDBJ whole genome shotgun (WGS) entry which is preliminary data.</text>
</comment>
<keyword evidence="7" id="KW-0067">ATP-binding</keyword>
<comment type="cofactor">
    <cofactor evidence="7">
        <name>Mg(2+)</name>
        <dbReference type="ChEBI" id="CHEBI:18420"/>
    </cofactor>
</comment>
<dbReference type="Pfam" id="PF03602">
    <property type="entry name" value="Cons_hypoth95"/>
    <property type="match status" value="1"/>
</dbReference>
<keyword evidence="5 7" id="KW-0173">Coenzyme A biosynthesis</keyword>
<dbReference type="GO" id="GO:0005524">
    <property type="term" value="F:ATP binding"/>
    <property type="evidence" value="ECO:0007669"/>
    <property type="project" value="UniProtKB-KW"/>
</dbReference>
<dbReference type="GO" id="GO:0005737">
    <property type="term" value="C:cytoplasm"/>
    <property type="evidence" value="ECO:0007669"/>
    <property type="project" value="UniProtKB-SubCell"/>
</dbReference>
<evidence type="ECO:0000256" key="1">
    <source>
        <dbReference type="ARBA" id="ARBA00022490"/>
    </source>
</evidence>
<feature type="compositionally biased region" description="Basic residues" evidence="8">
    <location>
        <begin position="34"/>
        <end position="46"/>
    </location>
</feature>
<feature type="binding site" evidence="7">
    <location>
        <position position="324"/>
    </location>
    <ligand>
        <name>ATP</name>
        <dbReference type="ChEBI" id="CHEBI:30616"/>
    </ligand>
</feature>
<evidence type="ECO:0000256" key="4">
    <source>
        <dbReference type="ARBA" id="ARBA00022842"/>
    </source>
</evidence>
<evidence type="ECO:0000256" key="6">
    <source>
        <dbReference type="ARBA" id="ARBA00029346"/>
    </source>
</evidence>
<dbReference type="PROSITE" id="PS00092">
    <property type="entry name" value="N6_MTASE"/>
    <property type="match status" value="1"/>
</dbReference>
<feature type="compositionally biased region" description="Basic residues" evidence="8">
    <location>
        <begin position="15"/>
        <end position="26"/>
    </location>
</feature>
<dbReference type="Gene3D" id="3.40.50.620">
    <property type="entry name" value="HUPs"/>
    <property type="match status" value="1"/>
</dbReference>
<comment type="function">
    <text evidence="7">Reversibly transfers an adenylyl group from ATP to 4'-phosphopantetheine, yielding dephospho-CoA (dPCoA) and pyrophosphate.</text>
</comment>
<dbReference type="NCBIfam" id="TIGR00125">
    <property type="entry name" value="cyt_tran_rel"/>
    <property type="match status" value="1"/>
</dbReference>
<feature type="binding site" evidence="7">
    <location>
        <position position="299"/>
    </location>
    <ligand>
        <name>substrate</name>
    </ligand>
</feature>
<feature type="site" description="Transition state stabilizer" evidence="7">
    <location>
        <position position="243"/>
    </location>
</feature>
<keyword evidence="3 7" id="KW-0808">Transferase</keyword>
<dbReference type="InterPro" id="IPR029063">
    <property type="entry name" value="SAM-dependent_MTases_sf"/>
</dbReference>
<evidence type="ECO:0000313" key="11">
    <source>
        <dbReference type="Proteomes" id="UP000824088"/>
    </source>
</evidence>
<feature type="region of interest" description="Disordered" evidence="8">
    <location>
        <begin position="1"/>
        <end position="46"/>
    </location>
</feature>
<keyword evidence="7" id="KW-0547">Nucleotide-binding</keyword>